<sequence>MSDKGTVLVVGGSGGIGAVICATLAAEGWDVALTYRSGKDKAERAADTVRDAGRRASAHRVDLAEAEAARDLIEQVLQDHGRLDGLVYAAGPMVRLVHLSRTDPALMESHLMQDTLGFFRLAHAALPALREAKGAVVACHSAAQYRYAPADGLSIIPKAAVTATMHGIAKEEGRFGVRANGVAIGLIEAGQHDALSASGEIDEAYLEAAARATPLRRAGQPEDIAHAVAFFVDPRKSGFVTGQTICVDGGYSV</sequence>
<reference evidence="3 4" key="1">
    <citation type="submission" date="2018-04" db="EMBL/GenBank/DDBJ databases">
        <title>Pelagivirga bohaiensis gen. nov., sp. nov., a bacterium isolated from the Bohai Sea.</title>
        <authorList>
            <person name="Ji X."/>
        </authorList>
    </citation>
    <scope>NUCLEOTIDE SEQUENCE [LARGE SCALE GENOMIC DNA]</scope>
    <source>
        <strain evidence="3 4">BH-SD16</strain>
    </source>
</reference>
<dbReference type="Gene3D" id="3.40.50.720">
    <property type="entry name" value="NAD(P)-binding Rossmann-like Domain"/>
    <property type="match status" value="1"/>
</dbReference>
<dbReference type="SUPFAM" id="SSF51735">
    <property type="entry name" value="NAD(P)-binding Rossmann-fold domains"/>
    <property type="match status" value="1"/>
</dbReference>
<keyword evidence="4" id="KW-1185">Reference proteome</keyword>
<evidence type="ECO:0000256" key="1">
    <source>
        <dbReference type="ARBA" id="ARBA00006484"/>
    </source>
</evidence>
<dbReference type="InterPro" id="IPR036291">
    <property type="entry name" value="NAD(P)-bd_dom_sf"/>
</dbReference>
<dbReference type="PANTHER" id="PTHR43639:SF1">
    <property type="entry name" value="SHORT-CHAIN DEHYDROGENASE_REDUCTASE FAMILY PROTEIN"/>
    <property type="match status" value="1"/>
</dbReference>
<dbReference type="Pfam" id="PF13561">
    <property type="entry name" value="adh_short_C2"/>
    <property type="match status" value="1"/>
</dbReference>
<accession>A0A2T7FU85</accession>
<dbReference type="InterPro" id="IPR002347">
    <property type="entry name" value="SDR_fam"/>
</dbReference>
<protein>
    <submittedName>
        <fullName evidence="3">Short-chain dehydrogenase</fullName>
    </submittedName>
</protein>
<name>A0A2T7FU85_9RHOB</name>
<comment type="similarity">
    <text evidence="1">Belongs to the short-chain dehydrogenases/reductases (SDR) family.</text>
</comment>
<gene>
    <name evidence="3" type="ORF">DC363_12945</name>
</gene>
<dbReference type="AlphaFoldDB" id="A0A2T7FU85"/>
<dbReference type="GO" id="GO:0016491">
    <property type="term" value="F:oxidoreductase activity"/>
    <property type="evidence" value="ECO:0007669"/>
    <property type="project" value="UniProtKB-KW"/>
</dbReference>
<evidence type="ECO:0000313" key="3">
    <source>
        <dbReference type="EMBL" id="PVA05730.1"/>
    </source>
</evidence>
<comment type="caution">
    <text evidence="3">The sequence shown here is derived from an EMBL/GenBank/DDBJ whole genome shotgun (WGS) entry which is preliminary data.</text>
</comment>
<proteinExistence type="inferred from homology"/>
<keyword evidence="2" id="KW-0560">Oxidoreductase</keyword>
<dbReference type="PANTHER" id="PTHR43639">
    <property type="entry name" value="OXIDOREDUCTASE, SHORT-CHAIN DEHYDROGENASE/REDUCTASE FAMILY (AFU_ORTHOLOGUE AFUA_5G02870)"/>
    <property type="match status" value="1"/>
</dbReference>
<organism evidence="3 4">
    <name type="scientific">Thalassorhabdomicrobium marinisediminis</name>
    <dbReference type="NCBI Taxonomy" id="2170577"/>
    <lineage>
        <taxon>Bacteria</taxon>
        <taxon>Pseudomonadati</taxon>
        <taxon>Pseudomonadota</taxon>
        <taxon>Alphaproteobacteria</taxon>
        <taxon>Rhodobacterales</taxon>
        <taxon>Paracoccaceae</taxon>
        <taxon>Thalassorhabdomicrobium</taxon>
    </lineage>
</organism>
<dbReference type="OrthoDB" id="9797020at2"/>
<dbReference type="EMBL" id="QCYG01000008">
    <property type="protein sequence ID" value="PVA05730.1"/>
    <property type="molecule type" value="Genomic_DNA"/>
</dbReference>
<dbReference type="Proteomes" id="UP000244817">
    <property type="component" value="Unassembled WGS sequence"/>
</dbReference>
<dbReference type="RefSeq" id="WP_108641583.1">
    <property type="nucleotide sequence ID" value="NZ_QCYG01000008.1"/>
</dbReference>
<evidence type="ECO:0000313" key="4">
    <source>
        <dbReference type="Proteomes" id="UP000244817"/>
    </source>
</evidence>
<evidence type="ECO:0000256" key="2">
    <source>
        <dbReference type="ARBA" id="ARBA00023002"/>
    </source>
</evidence>
<dbReference type="PRINTS" id="PR00081">
    <property type="entry name" value="GDHRDH"/>
</dbReference>